<dbReference type="InterPro" id="IPR036116">
    <property type="entry name" value="FN3_sf"/>
</dbReference>
<keyword evidence="3" id="KW-1185">Reference proteome</keyword>
<dbReference type="EMBL" id="LR590481">
    <property type="protein sequence ID" value="VTQ84173.1"/>
    <property type="molecule type" value="Genomic_DNA"/>
</dbReference>
<feature type="region of interest" description="Disordered" evidence="1">
    <location>
        <begin position="70"/>
        <end position="116"/>
    </location>
</feature>
<dbReference type="KEGG" id="hhw:NCTC503_00493"/>
<dbReference type="OrthoDB" id="1936882at2"/>
<accession>A0A4U9R2J9</accession>
<organism evidence="2 3">
    <name type="scientific">Hathewaya histolytica</name>
    <name type="common">Clostridium histolyticum</name>
    <dbReference type="NCBI Taxonomy" id="1498"/>
    <lineage>
        <taxon>Bacteria</taxon>
        <taxon>Bacillati</taxon>
        <taxon>Bacillota</taxon>
        <taxon>Clostridia</taxon>
        <taxon>Eubacteriales</taxon>
        <taxon>Clostridiaceae</taxon>
        <taxon>Hathewaya</taxon>
    </lineage>
</organism>
<evidence type="ECO:0000313" key="2">
    <source>
        <dbReference type="EMBL" id="VTQ84173.1"/>
    </source>
</evidence>
<name>A0A4U9R2J9_HATHI</name>
<reference evidence="2 3" key="1">
    <citation type="submission" date="2019-05" db="EMBL/GenBank/DDBJ databases">
        <authorList>
            <consortium name="Pathogen Informatics"/>
        </authorList>
    </citation>
    <scope>NUCLEOTIDE SEQUENCE [LARGE SCALE GENOMIC DNA]</scope>
    <source>
        <strain evidence="2 3">NCTC503</strain>
    </source>
</reference>
<dbReference type="RefSeq" id="WP_138209288.1">
    <property type="nucleotide sequence ID" value="NZ_LR590481.1"/>
</dbReference>
<proteinExistence type="predicted"/>
<dbReference type="Proteomes" id="UP000308489">
    <property type="component" value="Chromosome 1"/>
</dbReference>
<feature type="compositionally biased region" description="Polar residues" evidence="1">
    <location>
        <begin position="80"/>
        <end position="90"/>
    </location>
</feature>
<feature type="compositionally biased region" description="Polar residues" evidence="1">
    <location>
        <begin position="104"/>
        <end position="116"/>
    </location>
</feature>
<protein>
    <submittedName>
        <fullName evidence="2">PKD domain-containing protein</fullName>
    </submittedName>
</protein>
<gene>
    <name evidence="2" type="ORF">NCTC503_00493</name>
</gene>
<evidence type="ECO:0000256" key="1">
    <source>
        <dbReference type="SAM" id="MobiDB-lite"/>
    </source>
</evidence>
<sequence length="2276" mass="256823">MYKNKSIRNLSLILIFVYVFNTFSFSVHEVFAKEVLPSKKNTNERIEDKAQVYVYPKKLLELLDKNEKTTDSSKTDLNKGKNTTVKINNNTEEDKKKSTHKNNAKNSTKIKNSSNQLQIKKTNIQLNKSDISQIKLDPKELNDGTKIKVAYSKYIEQLKKNTLENRKKEKDYLKERDRKIKFKQGNEEKSKKEENDRSVDKGNKDDKKQEIKEEKNQDKPNEVKEKRVDAKEKNDSQSKRTVDTKEENNNSEDLNKENLKKEPNLDSNKEVDNTKVEAKKTEDSKPIKTKDTENKVEEEVQEENKKEEDKKENSKDNTEKLEKNHDDLIDNNNIDELKDKYIKTAPLNIKGEVIQDKLKITWDGIENVNSYDLLINDKIVHISNVTEYISETLKEDKIYLVKIRGKNDDILGPWSQELNISIKIENPKLPKNFKVESSSNGVKIIWDKVEGSESYDLEVNDKIINVQGENCYTIQLNGSKSLHRVRVRAKKYSSYYSDWTSYINLITASLSLNENLTLTGDTYVCNSTIRLDNKTLNVNGDLKQDGASIYLDRGKLIVEGNYELKGSSLLYMLEEEDYVLVKGNFRTESTGDQENKFKAGTLEVKGDFVKEGGSTWSFYANGTHKVVLSGGKTQKVIFNNRDNSQFNILDTIGSAKVEFITPIKLKNLKNIKGENLKIIHSNITLQEDEVIDSSCELINTTINLNGKELKVNGSLKQGESNIYIDRGRLIIDKNYELKGSSLLYMLQEECYILVKGNFRTESIGDQENKFKAGTLEVKGDFVKEGGNKWSFYANGMHKVVLSGDKIQKVIFNNCDKSQFNILDVSNAKEVDFETSIKVRFLKNIRGSKVTIKDSNINLDQNENIIGEFIFNNCTINMNGYILNINSKELQLINTIIRINNKELKISGNLKQDGGSIYLDRGKLIIEGSYELKDSSLLYMLEEEDYVLVKGNFRTESTGDQENKFKAGTLEVKGDFVKEGGNKWSFYANGTHKVVLSGGKTQKVIFNNCDNSQFNILDTIGSAKVEFITPIKLKNLKNIKGENLKIIHSNITLQEDEVIDSSCELINTTINLNGKELKVNGSLKQGESNIYIDRGRLIIDKNYELKGYSLLYMLQEECYILVKGNFRTESIGDQENKFKAGTLEVKGDFVKEGGNKWSFYANGMHKVVLSGDKIQKVIFNNCDKSQFNILDVSNAKEVDFETSIKVRFLKNIRGSKVTIKDSNINLDQNENIIGEFIFNNCTINMNGYILNINSKELQLINTIIRINNKELKISGNLKQDGGSIYLDRGKLIVEGNYELKGSSLLYMLEEEDYVLVKGNFRTESTGDQENKFKAGTLEVKGDFVKEGGNKWSFYANGMHKVVLSGDKIQKVIFNNCDKSQFNILDTIRSVKVEFMTPIKLRTIKNIKGENLRIIHSNITLQKNEVIDSSCELINTTINLNGKELKINGNLKQAGDSIYLNKGKLIVEGNYELKGSSLLYMLEEEDYVLVKGHFRTESTGDQENKFKAGTLEVKGDFVKEGGNKWSFYANGMHKVVLSGDKIQKVIFNNCDKSQFNILDTIRSVKVEFMTPIKLRTIKNIKGENLRIIHSNITLQKNEVIDSSCELINTTINLNGKELKINGNLKQAGDSIYLNKGKLIVEGNYELKGSSLLYMLEEEDYVLVKGHFRTESTGDQENKFKAGTLEVKGDFIKEEGNTWSFHANGTHKVVLSGAETQKIVFKNSDRSQFNILDLSKSKGVEFQGPVSISSNLLGLSKIVNDDLTLVGTKITLLEDDRFNGDLELKNSSMYLNGHSLTIDGYFNLYNSRLDLNSGKIAVLWNLNQNNSDIKINKGKLIVEDDYDIVGNSSLYMLNPSDYVLVYGNFFTESTQSHEEKLTNGVFELKGDFKEAGYQSDNFYASGNHKVLLTGQFHQLINLKNHNGCRFNILDYSGSKGAIIETPVYLINRIGQTININILDIIKEIPESTGINYFIKELKQFGIHAEGNLNKLVNNLIRETGIEYITCSKEDLKNFIHGVIISVDNNLFLGAVRGTAKLMGLANGPLPEDDYSFMLAKTMVDTVFTVYFTSKAIDKFLQSGICLGVAMASAGAGAIAALPTGGTSAVVGMGIAEVAIAEAAISMVMAVVAEAGAIHSQHLLGEDTEKLRNAKRNKGVSKPIREQMLESSSAKLWGTLEDGTNQGVKHFADYWEKYPERIPSLAERLGVDASKFENTVDGFNNFTDQVLKVKNNGILREVNGKQIYYLEGAAKPKKGIVVIFKDGKIQSMMPSDIKSFNKLQ</sequence>
<feature type="compositionally biased region" description="Basic and acidic residues" evidence="1">
    <location>
        <begin position="70"/>
        <end position="79"/>
    </location>
</feature>
<feature type="region of interest" description="Disordered" evidence="1">
    <location>
        <begin position="175"/>
        <end position="326"/>
    </location>
</feature>
<evidence type="ECO:0000313" key="3">
    <source>
        <dbReference type="Proteomes" id="UP000308489"/>
    </source>
</evidence>
<dbReference type="SUPFAM" id="SSF49265">
    <property type="entry name" value="Fibronectin type III"/>
    <property type="match status" value="1"/>
</dbReference>